<keyword evidence="1" id="KW-1133">Transmembrane helix</keyword>
<dbReference type="PANTHER" id="PTHR33121">
    <property type="entry name" value="CYCLIC DI-GMP PHOSPHODIESTERASE PDEF"/>
    <property type="match status" value="1"/>
</dbReference>
<sequence>MSLSQLETLLFWTAIIIDGITLLIVVMYYWNTRHKGSNYLRNDEIPLRYFIQKQVDGSGKTIGYECLLRTQNEQGKWVLPKDLESLPLQRVIFLLEKTFESLSNEHLTVSINLTYNQIMSRDFRYFVRWAITKVAPMRFAVEFSADELNRNFNKRRLRRQIQMGRSYGMRFAINNVGSSLNDLKKTEWLLPETDILKASMSSFRKESPDEWLDLNLQFWNKLAKENQIELILVGIENDEDEQLAEKLQIDSRQGYLFGRPENIQERTVKNER</sequence>
<organism evidence="3 4">
    <name type="scientific">Pediococcus stilesii</name>
    <dbReference type="NCBI Taxonomy" id="331679"/>
    <lineage>
        <taxon>Bacteria</taxon>
        <taxon>Bacillati</taxon>
        <taxon>Bacillota</taxon>
        <taxon>Bacilli</taxon>
        <taxon>Lactobacillales</taxon>
        <taxon>Lactobacillaceae</taxon>
        <taxon>Pediococcus</taxon>
    </lineage>
</organism>
<dbReference type="OrthoDB" id="2247423at2"/>
<dbReference type="InterPro" id="IPR001633">
    <property type="entry name" value="EAL_dom"/>
</dbReference>
<dbReference type="PROSITE" id="PS50883">
    <property type="entry name" value="EAL"/>
    <property type="match status" value="1"/>
</dbReference>
<dbReference type="RefSeq" id="WP_138474805.1">
    <property type="nucleotide sequence ID" value="NZ_VBTH01000019.1"/>
</dbReference>
<keyword evidence="1" id="KW-0472">Membrane</keyword>
<comment type="caution">
    <text evidence="3">The sequence shown here is derived from an EMBL/GenBank/DDBJ whole genome shotgun (WGS) entry which is preliminary data.</text>
</comment>
<dbReference type="Proteomes" id="UP000305541">
    <property type="component" value="Unassembled WGS sequence"/>
</dbReference>
<name>A0A5R9BS72_9LACO</name>
<evidence type="ECO:0000313" key="3">
    <source>
        <dbReference type="EMBL" id="TLQ03566.1"/>
    </source>
</evidence>
<evidence type="ECO:0000259" key="2">
    <source>
        <dbReference type="PROSITE" id="PS50883"/>
    </source>
</evidence>
<dbReference type="AlphaFoldDB" id="A0A5R9BS72"/>
<dbReference type="Pfam" id="PF00563">
    <property type="entry name" value="EAL"/>
    <property type="match status" value="1"/>
</dbReference>
<accession>A0A5R9BS72</accession>
<evidence type="ECO:0000256" key="1">
    <source>
        <dbReference type="SAM" id="Phobius"/>
    </source>
</evidence>
<reference evidence="3 4" key="1">
    <citation type="submission" date="2019-05" db="EMBL/GenBank/DDBJ databases">
        <title>The metagenome of a microbial culture collection derived from dairy environment covers the genomic content of the human microbiome.</title>
        <authorList>
            <person name="Roder T."/>
            <person name="Wuthrich D."/>
            <person name="Sattari Z."/>
            <person name="Von Ah U."/>
            <person name="Bar C."/>
            <person name="Ronchi F."/>
            <person name="Macpherson A.J."/>
            <person name="Ganal-Vonarburg S.C."/>
            <person name="Bruggmann R."/>
            <person name="Vergeres G."/>
        </authorList>
    </citation>
    <scope>NUCLEOTIDE SEQUENCE [LARGE SCALE GENOMIC DNA]</scope>
    <source>
        <strain evidence="3 4">FAM 18815</strain>
    </source>
</reference>
<dbReference type="EMBL" id="VBTH01000019">
    <property type="protein sequence ID" value="TLQ03566.1"/>
    <property type="molecule type" value="Genomic_DNA"/>
</dbReference>
<dbReference type="InterPro" id="IPR050706">
    <property type="entry name" value="Cyclic-di-GMP_PDE-like"/>
</dbReference>
<feature type="domain" description="EAL" evidence="2">
    <location>
        <begin position="29"/>
        <end position="272"/>
    </location>
</feature>
<protein>
    <submittedName>
        <fullName evidence="3">EAL domain-containing protein</fullName>
    </submittedName>
</protein>
<dbReference type="GO" id="GO:0071111">
    <property type="term" value="F:cyclic-guanylate-specific phosphodiesterase activity"/>
    <property type="evidence" value="ECO:0007669"/>
    <property type="project" value="InterPro"/>
</dbReference>
<dbReference type="SUPFAM" id="SSF141868">
    <property type="entry name" value="EAL domain-like"/>
    <property type="match status" value="1"/>
</dbReference>
<evidence type="ECO:0000313" key="4">
    <source>
        <dbReference type="Proteomes" id="UP000305541"/>
    </source>
</evidence>
<dbReference type="Gene3D" id="3.20.20.450">
    <property type="entry name" value="EAL domain"/>
    <property type="match status" value="1"/>
</dbReference>
<feature type="transmembrane region" description="Helical" evidence="1">
    <location>
        <begin position="9"/>
        <end position="30"/>
    </location>
</feature>
<gene>
    <name evidence="3" type="ORF">FEZ51_08915</name>
</gene>
<proteinExistence type="predicted"/>
<keyword evidence="1" id="KW-0812">Transmembrane</keyword>
<dbReference type="PANTHER" id="PTHR33121:SF70">
    <property type="entry name" value="SIGNALING PROTEIN YKOW"/>
    <property type="match status" value="1"/>
</dbReference>
<dbReference type="SMART" id="SM00052">
    <property type="entry name" value="EAL"/>
    <property type="match status" value="1"/>
</dbReference>
<dbReference type="InterPro" id="IPR035919">
    <property type="entry name" value="EAL_sf"/>
</dbReference>